<dbReference type="AlphaFoldDB" id="A0A0F4LB53"/>
<dbReference type="Gene3D" id="1.10.10.10">
    <property type="entry name" value="Winged helix-like DNA-binding domain superfamily/Winged helix DNA-binding domain"/>
    <property type="match status" value="1"/>
</dbReference>
<dbReference type="RefSeq" id="WP_045927934.1">
    <property type="nucleotide sequence ID" value="NZ_JBHSZS010000009.1"/>
</dbReference>
<dbReference type="InterPro" id="IPR013196">
    <property type="entry name" value="HTH_11"/>
</dbReference>
<dbReference type="Proteomes" id="UP000033533">
    <property type="component" value="Unassembled WGS sequence"/>
</dbReference>
<dbReference type="Pfam" id="PF05043">
    <property type="entry name" value="Mga"/>
    <property type="match status" value="1"/>
</dbReference>
<dbReference type="InterPro" id="IPR011608">
    <property type="entry name" value="PRD"/>
</dbReference>
<dbReference type="InterPro" id="IPR036634">
    <property type="entry name" value="PRD_sf"/>
</dbReference>
<dbReference type="SUPFAM" id="SSF63520">
    <property type="entry name" value="PTS-regulatory domain, PRD"/>
    <property type="match status" value="1"/>
</dbReference>
<dbReference type="SUPFAM" id="SSF55804">
    <property type="entry name" value="Phoshotransferase/anion transport protein"/>
    <property type="match status" value="1"/>
</dbReference>
<gene>
    <name evidence="7" type="ORF">JF76_07990</name>
</gene>
<comment type="caution">
    <text evidence="7">The sequence shown here is derived from an EMBL/GenBank/DDBJ whole genome shotgun (WGS) entry which is preliminary data.</text>
</comment>
<dbReference type="InterPro" id="IPR050661">
    <property type="entry name" value="BglG_antiterminators"/>
</dbReference>
<feature type="domain" description="PRD" evidence="6">
    <location>
        <begin position="277"/>
        <end position="383"/>
    </location>
</feature>
<keyword evidence="3" id="KW-0010">Activator</keyword>
<evidence type="ECO:0000259" key="6">
    <source>
        <dbReference type="PROSITE" id="PS51372"/>
    </source>
</evidence>
<dbReference type="STRING" id="1218493.JF76_07990"/>
<dbReference type="PROSITE" id="PS51094">
    <property type="entry name" value="PTS_EIIA_TYPE_2"/>
    <property type="match status" value="1"/>
</dbReference>
<evidence type="ECO:0000256" key="4">
    <source>
        <dbReference type="ARBA" id="ARBA00023163"/>
    </source>
</evidence>
<dbReference type="Gene3D" id="3.40.930.10">
    <property type="entry name" value="Mannitol-specific EII, Chain A"/>
    <property type="match status" value="1"/>
</dbReference>
<dbReference type="InterPro" id="IPR016152">
    <property type="entry name" value="PTrfase/Anion_transptr"/>
</dbReference>
<reference evidence="7 8" key="1">
    <citation type="submission" date="2014-12" db="EMBL/GenBank/DDBJ databases">
        <title>Comparative genomics of the lactic acid bacteria isolated from the honey bee gut.</title>
        <authorList>
            <person name="Ellegaard K.M."/>
            <person name="Tamarit D."/>
            <person name="Javelind E."/>
            <person name="Olofsson T."/>
            <person name="Andersson S.G."/>
            <person name="Vasquez A."/>
        </authorList>
    </citation>
    <scope>NUCLEOTIDE SEQUENCE [LARGE SCALE GENOMIC DNA]</scope>
    <source>
        <strain evidence="7 8">Biut2</strain>
    </source>
</reference>
<dbReference type="Pfam" id="PF08279">
    <property type="entry name" value="HTH_11"/>
    <property type="match status" value="1"/>
</dbReference>
<dbReference type="Gene3D" id="1.10.1790.10">
    <property type="entry name" value="PRD domain"/>
    <property type="match status" value="1"/>
</dbReference>
<dbReference type="InterPro" id="IPR002178">
    <property type="entry name" value="PTS_EIIA_type-2_dom"/>
</dbReference>
<dbReference type="PANTHER" id="PTHR30185:SF12">
    <property type="entry name" value="TRANSCRIPTIONAL REGULATOR MANR"/>
    <property type="match status" value="1"/>
</dbReference>
<proteinExistence type="predicted"/>
<evidence type="ECO:0000313" key="7">
    <source>
        <dbReference type="EMBL" id="KJY55855.1"/>
    </source>
</evidence>
<dbReference type="InterPro" id="IPR007737">
    <property type="entry name" value="Mga_HTH"/>
</dbReference>
<dbReference type="EMBL" id="JXBY01000018">
    <property type="protein sequence ID" value="KJY55855.1"/>
    <property type="molecule type" value="Genomic_DNA"/>
</dbReference>
<keyword evidence="2" id="KW-0805">Transcription regulation</keyword>
<dbReference type="PANTHER" id="PTHR30185">
    <property type="entry name" value="CRYPTIC BETA-GLUCOSIDE BGL OPERON ANTITERMINATOR"/>
    <property type="match status" value="1"/>
</dbReference>
<organism evidence="7 8">
    <name type="scientific">Lactobacillus kullabergensis</name>
    <dbReference type="NCBI Taxonomy" id="1218493"/>
    <lineage>
        <taxon>Bacteria</taxon>
        <taxon>Bacillati</taxon>
        <taxon>Bacillota</taxon>
        <taxon>Bacilli</taxon>
        <taxon>Lactobacillales</taxon>
        <taxon>Lactobacillaceae</taxon>
        <taxon>Lactobacillus</taxon>
    </lineage>
</organism>
<dbReference type="PATRIC" id="fig|1218493.3.peg.845"/>
<dbReference type="Pfam" id="PF00359">
    <property type="entry name" value="PTS_EIIA_2"/>
    <property type="match status" value="1"/>
</dbReference>
<dbReference type="PROSITE" id="PS51372">
    <property type="entry name" value="PRD_2"/>
    <property type="match status" value="1"/>
</dbReference>
<protein>
    <submittedName>
        <fullName evidence="7">PRD domain protein</fullName>
    </submittedName>
</protein>
<dbReference type="GO" id="GO:0006355">
    <property type="term" value="P:regulation of DNA-templated transcription"/>
    <property type="evidence" value="ECO:0007669"/>
    <property type="project" value="InterPro"/>
</dbReference>
<accession>A0A0F4LB53</accession>
<dbReference type="InterPro" id="IPR036388">
    <property type="entry name" value="WH-like_DNA-bd_sf"/>
</dbReference>
<evidence type="ECO:0000256" key="3">
    <source>
        <dbReference type="ARBA" id="ARBA00023159"/>
    </source>
</evidence>
<dbReference type="CDD" id="cd00211">
    <property type="entry name" value="PTS_IIA_fru"/>
    <property type="match status" value="1"/>
</dbReference>
<name>A0A0F4LB53_9LACO</name>
<keyword evidence="4" id="KW-0804">Transcription</keyword>
<dbReference type="HOGENOM" id="CLU_013442_5_2_9"/>
<dbReference type="OrthoDB" id="3710983at2"/>
<evidence type="ECO:0000256" key="1">
    <source>
        <dbReference type="ARBA" id="ARBA00022737"/>
    </source>
</evidence>
<feature type="domain" description="PTS EIIA type-2" evidence="5">
    <location>
        <begin position="488"/>
        <end position="628"/>
    </location>
</feature>
<dbReference type="Pfam" id="PF00874">
    <property type="entry name" value="PRD"/>
    <property type="match status" value="1"/>
</dbReference>
<evidence type="ECO:0000313" key="8">
    <source>
        <dbReference type="Proteomes" id="UP000033533"/>
    </source>
</evidence>
<evidence type="ECO:0000256" key="2">
    <source>
        <dbReference type="ARBA" id="ARBA00023015"/>
    </source>
</evidence>
<evidence type="ECO:0000259" key="5">
    <source>
        <dbReference type="PROSITE" id="PS51094"/>
    </source>
</evidence>
<sequence>MSKKNKLLSYLQNFPGWHTSQELAIQLELSKRTIKNYVQQFRDQGILISSSVKGYRLEQSSLEKKQDNTKFKVHKLPDNNEERVNYIINVLVNSSSSINVYDLANNLFVSESTILQNLKQADREVKSFGIKLIRKGDFWSLEGNERQKRSLLSSLIYEETSGVFMNRNIIQENFPQINIHQLEKSILKIFHKQNIYLNTFELNNLILHFAIAIDRCSNGHRIKNNNSSSSVKKQGFGMDLVNSIVGDLQLVLTNADCQELALVIETDLGNEKTTKNIVSKETQKLVTDLISYVWQNYEINLDTYSFKKRFALHLDRLIMRSRTQNIEHNPLATNIKYSSPTIYECAVIMANRISEKAKITITDSEIGYIAMHIGNAMAEQITDKQKISVVIIIPEYYDNSLVLLKRLQKKFSAEIDIKKIIHDPANIRSTPNAIDLLISVGSNYIDSKISTVNISQFLLSNDIQTLQVAITSRRRQIKRDHFQEELLKFFSSDNFIKSKKVTNIDQVFEIVNEKFFEQGVVEKDFKKLLKQRENLSSTAFDKVAIPHSLNMTARKSRGFVVINPKGIKWSDDNRVYLVIALAIDPNNKQLFRNVFDELSDIITNIDNVVKLINSQNYGEFIINLVEML</sequence>
<keyword evidence="1" id="KW-0677">Repeat</keyword>